<reference evidence="2" key="1">
    <citation type="submission" date="2023-10" db="EMBL/GenBank/DDBJ databases">
        <authorList>
            <person name="Hackl T."/>
        </authorList>
    </citation>
    <scope>NUCLEOTIDE SEQUENCE</scope>
</reference>
<feature type="transmembrane region" description="Helical" evidence="1">
    <location>
        <begin position="20"/>
        <end position="44"/>
    </location>
</feature>
<protein>
    <submittedName>
        <fullName evidence="2">Uu.00g053090.m01.CDS01</fullName>
    </submittedName>
</protein>
<gene>
    <name evidence="2" type="ORF">KHLLAP_LOCUS12762</name>
</gene>
<dbReference type="EMBL" id="CAUWAG010000019">
    <property type="protein sequence ID" value="CAJ2512294.1"/>
    <property type="molecule type" value="Genomic_DNA"/>
</dbReference>
<keyword evidence="1" id="KW-0472">Membrane</keyword>
<feature type="transmembrane region" description="Helical" evidence="1">
    <location>
        <begin position="82"/>
        <end position="106"/>
    </location>
</feature>
<comment type="caution">
    <text evidence="2">The sequence shown here is derived from an EMBL/GenBank/DDBJ whole genome shotgun (WGS) entry which is preliminary data.</text>
</comment>
<dbReference type="AlphaFoldDB" id="A0AAI8VWC9"/>
<evidence type="ECO:0000313" key="2">
    <source>
        <dbReference type="EMBL" id="CAJ2512294.1"/>
    </source>
</evidence>
<keyword evidence="1" id="KW-1133">Transmembrane helix</keyword>
<sequence length="125" mass="13756">MALRGLIARGVPATPKFLIYVKGAIILLSIIILALAAYAISLYSDGSYQYSTGMPGFLIFLAILSRLVYGISAAIELKAPRFYYRIVVLVAYFLTTVFWLAGWAWAASWAAYILSFNSAYPEGVQ</sequence>
<evidence type="ECO:0000256" key="1">
    <source>
        <dbReference type="SAM" id="Phobius"/>
    </source>
</evidence>
<proteinExistence type="predicted"/>
<feature type="transmembrane region" description="Helical" evidence="1">
    <location>
        <begin position="56"/>
        <end position="75"/>
    </location>
</feature>
<accession>A0AAI8VWC9</accession>
<organism evidence="2 3">
    <name type="scientific">Anthostomella pinea</name>
    <dbReference type="NCBI Taxonomy" id="933095"/>
    <lineage>
        <taxon>Eukaryota</taxon>
        <taxon>Fungi</taxon>
        <taxon>Dikarya</taxon>
        <taxon>Ascomycota</taxon>
        <taxon>Pezizomycotina</taxon>
        <taxon>Sordariomycetes</taxon>
        <taxon>Xylariomycetidae</taxon>
        <taxon>Xylariales</taxon>
        <taxon>Xylariaceae</taxon>
        <taxon>Anthostomella</taxon>
    </lineage>
</organism>
<keyword evidence="1" id="KW-0812">Transmembrane</keyword>
<evidence type="ECO:0000313" key="3">
    <source>
        <dbReference type="Proteomes" id="UP001295740"/>
    </source>
</evidence>
<dbReference type="Proteomes" id="UP001295740">
    <property type="component" value="Unassembled WGS sequence"/>
</dbReference>
<name>A0AAI8VWC9_9PEZI</name>
<keyword evidence="3" id="KW-1185">Reference proteome</keyword>